<dbReference type="InterPro" id="IPR048279">
    <property type="entry name" value="MdtK-like"/>
</dbReference>
<feature type="transmembrane region" description="Helical" evidence="10">
    <location>
        <begin position="250"/>
        <end position="280"/>
    </location>
</feature>
<evidence type="ECO:0000256" key="1">
    <source>
        <dbReference type="ARBA" id="ARBA00004429"/>
    </source>
</evidence>
<feature type="transmembrane region" description="Helical" evidence="10">
    <location>
        <begin position="103"/>
        <end position="134"/>
    </location>
</feature>
<dbReference type="InterPro" id="IPR050222">
    <property type="entry name" value="MATE_MdtK"/>
</dbReference>
<keyword evidence="5 10" id="KW-0812">Transmembrane</keyword>
<protein>
    <recommendedName>
        <fullName evidence="9">Multidrug-efflux transporter</fullName>
    </recommendedName>
</protein>
<evidence type="ECO:0000256" key="4">
    <source>
        <dbReference type="ARBA" id="ARBA00022475"/>
    </source>
</evidence>
<reference evidence="11 12" key="1">
    <citation type="submission" date="2020-09" db="EMBL/GenBank/DDBJ databases">
        <title>Genome sequences of Mycetohabitans spp.</title>
        <authorList>
            <person name="Carter M.E."/>
            <person name="Carpenter S.C.D."/>
            <person name="Bogdanove A.J."/>
        </authorList>
    </citation>
    <scope>NUCLEOTIDE SEQUENCE [LARGE SCALE GENOMIC DNA]</scope>
    <source>
        <strain evidence="11 12">B12</strain>
        <plasmid evidence="11 12">megaplasmid</plasmid>
    </source>
</reference>
<keyword evidence="3" id="KW-0050">Antiport</keyword>
<dbReference type="CDD" id="cd13131">
    <property type="entry name" value="MATE_NorM_like"/>
    <property type="match status" value="1"/>
</dbReference>
<feature type="transmembrane region" description="Helical" evidence="10">
    <location>
        <begin position="211"/>
        <end position="229"/>
    </location>
</feature>
<keyword evidence="11" id="KW-0614">Plasmid</keyword>
<feature type="transmembrane region" description="Helical" evidence="10">
    <location>
        <begin position="292"/>
        <end position="315"/>
    </location>
</feature>
<evidence type="ECO:0000256" key="6">
    <source>
        <dbReference type="ARBA" id="ARBA00022989"/>
    </source>
</evidence>
<dbReference type="EMBL" id="CP062175">
    <property type="protein sequence ID" value="WXK37988.1"/>
    <property type="molecule type" value="Genomic_DNA"/>
</dbReference>
<feature type="transmembrane region" description="Helical" evidence="10">
    <location>
        <begin position="428"/>
        <end position="450"/>
    </location>
</feature>
<keyword evidence="4" id="KW-1003">Cell membrane</keyword>
<evidence type="ECO:0000313" key="12">
    <source>
        <dbReference type="Proteomes" id="UP001493153"/>
    </source>
</evidence>
<keyword evidence="8 10" id="KW-0472">Membrane</keyword>
<dbReference type="InterPro" id="IPR002528">
    <property type="entry name" value="MATE_fam"/>
</dbReference>
<feature type="transmembrane region" description="Helical" evidence="10">
    <location>
        <begin position="69"/>
        <end position="91"/>
    </location>
</feature>
<evidence type="ECO:0000256" key="8">
    <source>
        <dbReference type="ARBA" id="ARBA00023136"/>
    </source>
</evidence>
<feature type="transmembrane region" description="Helical" evidence="10">
    <location>
        <begin position="402"/>
        <end position="422"/>
    </location>
</feature>
<feature type="transmembrane region" description="Helical" evidence="10">
    <location>
        <begin position="27"/>
        <end position="49"/>
    </location>
</feature>
<keyword evidence="2" id="KW-0813">Transport</keyword>
<accession>A0ABZ2PSC3</accession>
<evidence type="ECO:0000256" key="2">
    <source>
        <dbReference type="ARBA" id="ARBA00022448"/>
    </source>
</evidence>
<dbReference type="PANTHER" id="PTHR43298">
    <property type="entry name" value="MULTIDRUG RESISTANCE PROTEIN NORM-RELATED"/>
    <property type="match status" value="1"/>
</dbReference>
<dbReference type="PANTHER" id="PTHR43298:SF2">
    <property type="entry name" value="FMN_FAD EXPORTER YEEO-RELATED"/>
    <property type="match status" value="1"/>
</dbReference>
<evidence type="ECO:0000256" key="5">
    <source>
        <dbReference type="ARBA" id="ARBA00022692"/>
    </source>
</evidence>
<sequence>MSFYKKSGCDISVSFTWPRIQEEVRAILALAVPLFGGHLSFIGTGLINVMLAGQLSAHVLAAVTIGSSVWMLAVLVLSGLMMALQALVAQLKGAGRHAEVGPLFLQALWGSIMLSLFLTVLVCFLGPFLIQFIATTPELVRDTRNFLFAICIAGPALGIFYACRGLFEGLSMARQTFKFNLIGFALTGPIGYVLMYGAFGLPALGAVGNGIAGGIIAWVQTLAFLVYIYRKGFYFELRRQVGSVMPKFKIIYDLLRFGLSVGMTRLIEGGFFIASALVIGRIGAESVANHQIAINTVAIACTVSFVLSVAITVRVAQAKGCGNPDDIWKSGIIGIGLTFFTQSFCGCLILLGSNSIVSLYTSDSSIIANSAILMQFACLLQLLDGLQTVFCGVLRGLRDTRVPIFITFFAYWIVGMPVGWWLSITRHWGMVGMWIGLIVGLGLAGGLLLVRFVRISHGGRLYNRQ</sequence>
<dbReference type="Proteomes" id="UP001493153">
    <property type="component" value="Plasmid megaplasmid"/>
</dbReference>
<dbReference type="RefSeq" id="WP_338910504.1">
    <property type="nucleotide sequence ID" value="NZ_CP062175.1"/>
</dbReference>
<evidence type="ECO:0000256" key="9">
    <source>
        <dbReference type="ARBA" id="ARBA00031636"/>
    </source>
</evidence>
<evidence type="ECO:0000313" key="11">
    <source>
        <dbReference type="EMBL" id="WXK37988.1"/>
    </source>
</evidence>
<evidence type="ECO:0000256" key="3">
    <source>
        <dbReference type="ARBA" id="ARBA00022449"/>
    </source>
</evidence>
<dbReference type="PIRSF" id="PIRSF006603">
    <property type="entry name" value="DinF"/>
    <property type="match status" value="1"/>
</dbReference>
<feature type="transmembrane region" description="Helical" evidence="10">
    <location>
        <begin position="327"/>
        <end position="351"/>
    </location>
</feature>
<geneLocation type="plasmid" evidence="11 12">
    <name>megaplasmid</name>
</geneLocation>
<evidence type="ECO:0000256" key="7">
    <source>
        <dbReference type="ARBA" id="ARBA00023065"/>
    </source>
</evidence>
<dbReference type="NCBIfam" id="TIGR00797">
    <property type="entry name" value="matE"/>
    <property type="match status" value="1"/>
</dbReference>
<feature type="transmembrane region" description="Helical" evidence="10">
    <location>
        <begin position="179"/>
        <end position="199"/>
    </location>
</feature>
<feature type="transmembrane region" description="Helical" evidence="10">
    <location>
        <begin position="371"/>
        <end position="390"/>
    </location>
</feature>
<organism evidence="11 12">
    <name type="scientific">Mycetohabitans rhizoxinica</name>
    <dbReference type="NCBI Taxonomy" id="412963"/>
    <lineage>
        <taxon>Bacteria</taxon>
        <taxon>Pseudomonadati</taxon>
        <taxon>Pseudomonadota</taxon>
        <taxon>Betaproteobacteria</taxon>
        <taxon>Burkholderiales</taxon>
        <taxon>Burkholderiaceae</taxon>
        <taxon>Mycetohabitans</taxon>
    </lineage>
</organism>
<keyword evidence="12" id="KW-1185">Reference proteome</keyword>
<keyword evidence="6 10" id="KW-1133">Transmembrane helix</keyword>
<dbReference type="Pfam" id="PF01554">
    <property type="entry name" value="MatE"/>
    <property type="match status" value="2"/>
</dbReference>
<gene>
    <name evidence="11" type="ORF">IHE29_01155</name>
</gene>
<evidence type="ECO:0000256" key="10">
    <source>
        <dbReference type="SAM" id="Phobius"/>
    </source>
</evidence>
<comment type="subcellular location">
    <subcellularLocation>
        <location evidence="1">Cell inner membrane</location>
        <topology evidence="1">Multi-pass membrane protein</topology>
    </subcellularLocation>
</comment>
<proteinExistence type="predicted"/>
<name>A0ABZ2PSC3_9BURK</name>
<feature type="transmembrane region" description="Helical" evidence="10">
    <location>
        <begin position="146"/>
        <end position="167"/>
    </location>
</feature>
<keyword evidence="7" id="KW-0406">Ion transport</keyword>